<name>A0A918I2J4_9ACTN</name>
<accession>A0A918I2J4</accession>
<organism evidence="1 2">
    <name type="scientific">Streptomyces lavendofoliae</name>
    <dbReference type="NCBI Taxonomy" id="67314"/>
    <lineage>
        <taxon>Bacteria</taxon>
        <taxon>Bacillati</taxon>
        <taxon>Actinomycetota</taxon>
        <taxon>Actinomycetes</taxon>
        <taxon>Kitasatosporales</taxon>
        <taxon>Streptomycetaceae</taxon>
        <taxon>Streptomyces</taxon>
    </lineage>
</organism>
<dbReference type="Proteomes" id="UP000636661">
    <property type="component" value="Unassembled WGS sequence"/>
</dbReference>
<comment type="caution">
    <text evidence="1">The sequence shown here is derived from an EMBL/GenBank/DDBJ whole genome shotgun (WGS) entry which is preliminary data.</text>
</comment>
<evidence type="ECO:0000313" key="1">
    <source>
        <dbReference type="EMBL" id="GGU62156.1"/>
    </source>
</evidence>
<reference evidence="1" key="2">
    <citation type="submission" date="2020-09" db="EMBL/GenBank/DDBJ databases">
        <authorList>
            <person name="Sun Q."/>
            <person name="Ohkuma M."/>
        </authorList>
    </citation>
    <scope>NUCLEOTIDE SEQUENCE</scope>
    <source>
        <strain evidence="1">JCM 4391</strain>
    </source>
</reference>
<proteinExistence type="predicted"/>
<dbReference type="EMBL" id="BMTP01000020">
    <property type="protein sequence ID" value="GGU62156.1"/>
    <property type="molecule type" value="Genomic_DNA"/>
</dbReference>
<dbReference type="RefSeq" id="WP_189554300.1">
    <property type="nucleotide sequence ID" value="NZ_BMTP01000020.1"/>
</dbReference>
<keyword evidence="2" id="KW-1185">Reference proteome</keyword>
<sequence>MANITPDQVLAVINLIAHDDDLYDRFINATDQLNTPRAHDGHAPEALTVEQLAADIASAA</sequence>
<gene>
    <name evidence="1" type="ORF">GCM10010274_58660</name>
</gene>
<dbReference type="AlphaFoldDB" id="A0A918I2J4"/>
<protein>
    <submittedName>
        <fullName evidence="1">Uncharacterized protein</fullName>
    </submittedName>
</protein>
<evidence type="ECO:0000313" key="2">
    <source>
        <dbReference type="Proteomes" id="UP000636661"/>
    </source>
</evidence>
<reference evidence="1" key="1">
    <citation type="journal article" date="2014" name="Int. J. Syst. Evol. Microbiol.">
        <title>Complete genome sequence of Corynebacterium casei LMG S-19264T (=DSM 44701T), isolated from a smear-ripened cheese.</title>
        <authorList>
            <consortium name="US DOE Joint Genome Institute (JGI-PGF)"/>
            <person name="Walter F."/>
            <person name="Albersmeier A."/>
            <person name="Kalinowski J."/>
            <person name="Ruckert C."/>
        </authorList>
    </citation>
    <scope>NUCLEOTIDE SEQUENCE</scope>
    <source>
        <strain evidence="1">JCM 4391</strain>
    </source>
</reference>